<reference evidence="1" key="2">
    <citation type="submission" date="2021-04" db="EMBL/GenBank/DDBJ databases">
        <authorList>
            <person name="Gilroy R."/>
        </authorList>
    </citation>
    <scope>NUCLEOTIDE SEQUENCE</scope>
    <source>
        <strain evidence="1">ChiBcec18-1249</strain>
    </source>
</reference>
<organism evidence="1 2">
    <name type="scientific">Candidatus Oscillibacter excrementigallinarum</name>
    <dbReference type="NCBI Taxonomy" id="2838716"/>
    <lineage>
        <taxon>Bacteria</taxon>
        <taxon>Bacillati</taxon>
        <taxon>Bacillota</taxon>
        <taxon>Clostridia</taxon>
        <taxon>Eubacteriales</taxon>
        <taxon>Oscillospiraceae</taxon>
        <taxon>Oscillibacter</taxon>
    </lineage>
</organism>
<gene>
    <name evidence="1" type="ORF">H9787_00430</name>
</gene>
<reference evidence="1" key="1">
    <citation type="journal article" date="2021" name="PeerJ">
        <title>Extensive microbial diversity within the chicken gut microbiome revealed by metagenomics and culture.</title>
        <authorList>
            <person name="Gilroy R."/>
            <person name="Ravi A."/>
            <person name="Getino M."/>
            <person name="Pursley I."/>
            <person name="Horton D.L."/>
            <person name="Alikhan N.F."/>
            <person name="Baker D."/>
            <person name="Gharbi K."/>
            <person name="Hall N."/>
            <person name="Watson M."/>
            <person name="Adriaenssens E.M."/>
            <person name="Foster-Nyarko E."/>
            <person name="Jarju S."/>
            <person name="Secka A."/>
            <person name="Antonio M."/>
            <person name="Oren A."/>
            <person name="Chaudhuri R.R."/>
            <person name="La Ragione R."/>
            <person name="Hildebrand F."/>
            <person name="Pallen M.J."/>
        </authorList>
    </citation>
    <scope>NUCLEOTIDE SEQUENCE</scope>
    <source>
        <strain evidence="1">ChiBcec18-1249</strain>
    </source>
</reference>
<proteinExistence type="predicted"/>
<accession>A0A9D2RQX9</accession>
<protein>
    <submittedName>
        <fullName evidence="1">Polya polymerase</fullName>
    </submittedName>
</protein>
<comment type="caution">
    <text evidence="1">The sequence shown here is derived from an EMBL/GenBank/DDBJ whole genome shotgun (WGS) entry which is preliminary data.</text>
</comment>
<sequence length="81" mass="9282">MRLRSEADIEQFLDAVNQCGGDVYLKSPEGDIFNLKSSMSRYIAIGRLIEEQGDTLELFADRKEDQARLMPLVEDLMKNED</sequence>
<dbReference type="AlphaFoldDB" id="A0A9D2RQX9"/>
<evidence type="ECO:0000313" key="2">
    <source>
        <dbReference type="Proteomes" id="UP000823824"/>
    </source>
</evidence>
<dbReference type="Proteomes" id="UP000823824">
    <property type="component" value="Unassembled WGS sequence"/>
</dbReference>
<dbReference type="EMBL" id="DWZJ01000005">
    <property type="protein sequence ID" value="HJB12156.1"/>
    <property type="molecule type" value="Genomic_DNA"/>
</dbReference>
<name>A0A9D2RQX9_9FIRM</name>
<evidence type="ECO:0000313" key="1">
    <source>
        <dbReference type="EMBL" id="HJB12156.1"/>
    </source>
</evidence>